<evidence type="ECO:0000313" key="2">
    <source>
        <dbReference type="EMBL" id="PKI68011.1"/>
    </source>
</evidence>
<comment type="caution">
    <text evidence="1">The sequence shown here is derived from an EMBL/GenBank/DDBJ whole genome shotgun (WGS) entry which is preliminary data.</text>
</comment>
<gene>
    <name evidence="1" type="ORF">CDL15_Pgr006135</name>
    <name evidence="2" type="ORF">CRG98_011607</name>
</gene>
<accession>A0A218VU59</accession>
<dbReference type="Proteomes" id="UP000197138">
    <property type="component" value="Unassembled WGS sequence"/>
</dbReference>
<reference evidence="3" key="1">
    <citation type="journal article" date="2017" name="Plant J.">
        <title>The pomegranate (Punica granatum L.) genome and the genomics of punicalagin biosynthesis.</title>
        <authorList>
            <person name="Qin G."/>
            <person name="Xu C."/>
            <person name="Ming R."/>
            <person name="Tang H."/>
            <person name="Guyot R."/>
            <person name="Kramer E.M."/>
            <person name="Hu Y."/>
            <person name="Yi X."/>
            <person name="Qi Y."/>
            <person name="Xu X."/>
            <person name="Gao Z."/>
            <person name="Pan H."/>
            <person name="Jian J."/>
            <person name="Tian Y."/>
            <person name="Yue Z."/>
            <person name="Xu Y."/>
        </authorList>
    </citation>
    <scope>NUCLEOTIDE SEQUENCE [LARGE SCALE GENOMIC DNA]</scope>
    <source>
        <strain evidence="3">cv. Dabenzi</strain>
    </source>
</reference>
<dbReference type="AlphaFoldDB" id="A0A218VU59"/>
<evidence type="ECO:0000313" key="1">
    <source>
        <dbReference type="EMBL" id="OWM63873.1"/>
    </source>
</evidence>
<dbReference type="Proteomes" id="UP000233551">
    <property type="component" value="Unassembled WGS sequence"/>
</dbReference>
<evidence type="ECO:0000313" key="4">
    <source>
        <dbReference type="Proteomes" id="UP000233551"/>
    </source>
</evidence>
<reference evidence="1" key="2">
    <citation type="submission" date="2017-06" db="EMBL/GenBank/DDBJ databases">
        <title>The pomegranate genome and the genomics of punicalagin biosynthesis.</title>
        <authorList>
            <person name="Xu C."/>
        </authorList>
    </citation>
    <scope>NUCLEOTIDE SEQUENCE [LARGE SCALE GENOMIC DNA]</scope>
    <source>
        <tissue evidence="1">Fresh leaf</tissue>
    </source>
</reference>
<protein>
    <submittedName>
        <fullName evidence="1">Uncharacterized protein</fullName>
    </submittedName>
</protein>
<name>A0A218VU59_PUNGR</name>
<keyword evidence="4" id="KW-1185">Reference proteome</keyword>
<evidence type="ECO:0000313" key="3">
    <source>
        <dbReference type="Proteomes" id="UP000197138"/>
    </source>
</evidence>
<proteinExistence type="predicted"/>
<sequence>MARTVRVHCEARGEEEDELEVRDCQIVAQARSVIWTHRQLITKENRKGIRGWSHQSVTSIGGLDPSIKVAGVFCGYRRPQWRGQDCQLAAPTPESIRDFESEFPIHSRVGAAKSMTLDPSIEDDSNLRGYWQPL</sequence>
<organism evidence="1 3">
    <name type="scientific">Punica granatum</name>
    <name type="common">Pomegranate</name>
    <dbReference type="NCBI Taxonomy" id="22663"/>
    <lineage>
        <taxon>Eukaryota</taxon>
        <taxon>Viridiplantae</taxon>
        <taxon>Streptophyta</taxon>
        <taxon>Embryophyta</taxon>
        <taxon>Tracheophyta</taxon>
        <taxon>Spermatophyta</taxon>
        <taxon>Magnoliopsida</taxon>
        <taxon>eudicotyledons</taxon>
        <taxon>Gunneridae</taxon>
        <taxon>Pentapetalae</taxon>
        <taxon>rosids</taxon>
        <taxon>malvids</taxon>
        <taxon>Myrtales</taxon>
        <taxon>Lythraceae</taxon>
        <taxon>Punica</taxon>
    </lineage>
</organism>
<dbReference type="EMBL" id="MTKT01005880">
    <property type="protein sequence ID" value="OWM63873.1"/>
    <property type="molecule type" value="Genomic_DNA"/>
</dbReference>
<dbReference type="EMBL" id="PGOL01000571">
    <property type="protein sequence ID" value="PKI68011.1"/>
    <property type="molecule type" value="Genomic_DNA"/>
</dbReference>
<reference evidence="2 4" key="3">
    <citation type="submission" date="2017-11" db="EMBL/GenBank/DDBJ databases">
        <title>De-novo sequencing of pomegranate (Punica granatum L.) genome.</title>
        <authorList>
            <person name="Akparov Z."/>
            <person name="Amiraslanov A."/>
            <person name="Hajiyeva S."/>
            <person name="Abbasov M."/>
            <person name="Kaur K."/>
            <person name="Hamwieh A."/>
            <person name="Solovyev V."/>
            <person name="Salamov A."/>
            <person name="Braich B."/>
            <person name="Kosarev P."/>
            <person name="Mahmoud A."/>
            <person name="Hajiyev E."/>
            <person name="Babayeva S."/>
            <person name="Izzatullayeva V."/>
            <person name="Mammadov A."/>
            <person name="Mammadov A."/>
            <person name="Sharifova S."/>
            <person name="Ojaghi J."/>
            <person name="Eynullazada K."/>
            <person name="Bayramov B."/>
            <person name="Abdulazimova A."/>
            <person name="Shahmuradov I."/>
        </authorList>
    </citation>
    <scope>NUCLEOTIDE SEQUENCE [LARGE SCALE GENOMIC DNA]</scope>
    <source>
        <strain evidence="2">AG2017</strain>
        <strain evidence="4">cv. AG2017</strain>
        <tissue evidence="2">Leaf</tissue>
    </source>
</reference>